<organism evidence="3 4">
    <name type="scientific">Raineyella fluvialis</name>
    <dbReference type="NCBI Taxonomy" id="2662261"/>
    <lineage>
        <taxon>Bacteria</taxon>
        <taxon>Bacillati</taxon>
        <taxon>Actinomycetota</taxon>
        <taxon>Actinomycetes</taxon>
        <taxon>Propionibacteriales</taxon>
        <taxon>Propionibacteriaceae</taxon>
        <taxon>Raineyella</taxon>
    </lineage>
</organism>
<accession>A0A5Q2FH51</accession>
<dbReference type="EMBL" id="CP045725">
    <property type="protein sequence ID" value="QGF24874.1"/>
    <property type="molecule type" value="Genomic_DNA"/>
</dbReference>
<feature type="region of interest" description="Disordered" evidence="1">
    <location>
        <begin position="230"/>
        <end position="257"/>
    </location>
</feature>
<dbReference type="KEGG" id="rain:Rai3103_16005"/>
<evidence type="ECO:0000256" key="1">
    <source>
        <dbReference type="SAM" id="MobiDB-lite"/>
    </source>
</evidence>
<dbReference type="Proteomes" id="UP000386847">
    <property type="component" value="Chromosome"/>
</dbReference>
<keyword evidence="4" id="KW-1185">Reference proteome</keyword>
<reference evidence="3 4" key="1">
    <citation type="submission" date="2019-10" db="EMBL/GenBank/DDBJ databases">
        <title>Genomic analysis of Raineyella sp. CBA3103.</title>
        <authorList>
            <person name="Roh S.W."/>
        </authorList>
    </citation>
    <scope>NUCLEOTIDE SEQUENCE [LARGE SCALE GENOMIC DNA]</scope>
    <source>
        <strain evidence="3 4">CBA3103</strain>
    </source>
</reference>
<evidence type="ECO:0000259" key="2">
    <source>
        <dbReference type="Pfam" id="PF07179"/>
    </source>
</evidence>
<evidence type="ECO:0000313" key="3">
    <source>
        <dbReference type="EMBL" id="QGF24874.1"/>
    </source>
</evidence>
<sequence length="257" mass="27699">MGGVEGSDGVRPLTQRLQRGRRKESGAARSAVLCHPSRLVTGIPEGGSDGRDPLLLVTMTDHHDHLLGDTSHEFADDDGSAPEGLRDVMTAAQDGDQVAYLDAVVELCLSRLLIPIVSSGENLSPEGPDPDRHAEMSAVLLQQADGAKAMLAFTGVDSLAAWNPRARPIPATLDRVAEAAVMSGAQTLLIDLQGPVPMALEEPLLTNLGQGRRLVRLDDGFGWLATREDEEHEHPGHEHHGHEHHHDHDHPHGAHRH</sequence>
<name>A0A5Q2FH51_9ACTN</name>
<feature type="region of interest" description="Disordered" evidence="1">
    <location>
        <begin position="1"/>
        <end position="28"/>
    </location>
</feature>
<dbReference type="InterPro" id="IPR009839">
    <property type="entry name" value="SseB_N"/>
</dbReference>
<dbReference type="AlphaFoldDB" id="A0A5Q2FH51"/>
<feature type="domain" description="SseB protein N-terminal" evidence="2">
    <location>
        <begin position="86"/>
        <end position="205"/>
    </location>
</feature>
<evidence type="ECO:0000313" key="4">
    <source>
        <dbReference type="Proteomes" id="UP000386847"/>
    </source>
</evidence>
<gene>
    <name evidence="3" type="ORF">Rai3103_16005</name>
</gene>
<dbReference type="Pfam" id="PF07179">
    <property type="entry name" value="SseB"/>
    <property type="match status" value="1"/>
</dbReference>
<protein>
    <recommendedName>
        <fullName evidence="2">SseB protein N-terminal domain-containing protein</fullName>
    </recommendedName>
</protein>
<proteinExistence type="predicted"/>